<feature type="domain" description="Glycosyltransferase RgtA/B/C/D-like" evidence="9">
    <location>
        <begin position="111"/>
        <end position="248"/>
    </location>
</feature>
<evidence type="ECO:0000256" key="6">
    <source>
        <dbReference type="ARBA" id="ARBA00022989"/>
    </source>
</evidence>
<feature type="transmembrane region" description="Helical" evidence="8">
    <location>
        <begin position="227"/>
        <end position="250"/>
    </location>
</feature>
<dbReference type="AlphaFoldDB" id="A0A2G9YY44"/>
<organism evidence="10 11">
    <name type="scientific">Candidatus Nealsonbacteria bacterium CG23_combo_of_CG06-09_8_20_14_all_38_19</name>
    <dbReference type="NCBI Taxonomy" id="1974721"/>
    <lineage>
        <taxon>Bacteria</taxon>
        <taxon>Candidatus Nealsoniibacteriota</taxon>
    </lineage>
</organism>
<comment type="subcellular location">
    <subcellularLocation>
        <location evidence="1">Cell membrane</location>
        <topology evidence="1">Multi-pass membrane protein</topology>
    </subcellularLocation>
</comment>
<sequence length="580" mass="66664">MSNKLTNIIAGVLLTIMFFLAFTSFLGDSVTMDELAHIPAGYSYLTQRNFRINPEHPPLIKDLAALPLLFLNINFPKDSSAWIGGVNEQWSFGWEFLYNSGNNPDQILFWARLPMVFFLIFLGWFIFRWIKKEFGNEVSLLVLTIFSFSPEFLAHGRLVTTDVGATFGVVISTYFWLIFLKNPSKKNIVLTGLIFGLALLFKFSLVLLVPFFGIITIIYAALKKESILKYLSLAFLIGIIGIIFVILPVYQFHILNYPPEKQLSDTRFILESSPIGPLKNLCIWMADKPLIRALDHYLLGLLMATQRTAFGNTVYFMDMISTSGWWYYFPIVYFLKVPLAFHILTLIALGFLLFSIEKPFWVETKKMKEEWILKHFTEFSMVVFLVIYWVTSISGKLNIGIRHILPVFPFTYILVSLGLNFGLNKIKTSKFKRAGVYLTIILVIFYISSSLNSYPYFLSYFNEIAGGSENGYKFVVDSNYDWGQDLKRLKKFVEEKKIAKIKVDYFGGGDVYYYLGDRWEKFDPKEGPQKGWLAISATLLQGGRGNPVPGFNQPTGYYRWLDNYQPAARAGKSIFIYYIP</sequence>
<feature type="transmembrane region" description="Helical" evidence="8">
    <location>
        <begin position="334"/>
        <end position="354"/>
    </location>
</feature>
<dbReference type="Proteomes" id="UP000230273">
    <property type="component" value="Unassembled WGS sequence"/>
</dbReference>
<name>A0A2G9YY44_9BACT</name>
<feature type="transmembrane region" description="Helical" evidence="8">
    <location>
        <begin position="435"/>
        <end position="457"/>
    </location>
</feature>
<feature type="transmembrane region" description="Helical" evidence="8">
    <location>
        <begin position="403"/>
        <end position="423"/>
    </location>
</feature>
<feature type="transmembrane region" description="Helical" evidence="8">
    <location>
        <begin position="7"/>
        <end position="26"/>
    </location>
</feature>
<dbReference type="EMBL" id="PCRP01000060">
    <property type="protein sequence ID" value="PIP23361.1"/>
    <property type="molecule type" value="Genomic_DNA"/>
</dbReference>
<feature type="transmembrane region" description="Helical" evidence="8">
    <location>
        <begin position="163"/>
        <end position="180"/>
    </location>
</feature>
<evidence type="ECO:0000256" key="3">
    <source>
        <dbReference type="ARBA" id="ARBA00022676"/>
    </source>
</evidence>
<dbReference type="GO" id="GO:0009103">
    <property type="term" value="P:lipopolysaccharide biosynthetic process"/>
    <property type="evidence" value="ECO:0007669"/>
    <property type="project" value="UniProtKB-ARBA"/>
</dbReference>
<feature type="transmembrane region" description="Helical" evidence="8">
    <location>
        <begin position="192"/>
        <end position="221"/>
    </location>
</feature>
<protein>
    <recommendedName>
        <fullName evidence="9">Glycosyltransferase RgtA/B/C/D-like domain-containing protein</fullName>
    </recommendedName>
</protein>
<keyword evidence="6 8" id="KW-1133">Transmembrane helix</keyword>
<evidence type="ECO:0000259" key="9">
    <source>
        <dbReference type="Pfam" id="PF13231"/>
    </source>
</evidence>
<evidence type="ECO:0000313" key="10">
    <source>
        <dbReference type="EMBL" id="PIP23361.1"/>
    </source>
</evidence>
<comment type="caution">
    <text evidence="10">The sequence shown here is derived from an EMBL/GenBank/DDBJ whole genome shotgun (WGS) entry which is preliminary data.</text>
</comment>
<keyword evidence="3" id="KW-0328">Glycosyltransferase</keyword>
<evidence type="ECO:0000256" key="2">
    <source>
        <dbReference type="ARBA" id="ARBA00022475"/>
    </source>
</evidence>
<evidence type="ECO:0000313" key="11">
    <source>
        <dbReference type="Proteomes" id="UP000230273"/>
    </source>
</evidence>
<keyword evidence="2" id="KW-1003">Cell membrane</keyword>
<accession>A0A2G9YY44</accession>
<feature type="transmembrane region" description="Helical" evidence="8">
    <location>
        <begin position="375"/>
        <end position="391"/>
    </location>
</feature>
<keyword evidence="4" id="KW-0808">Transferase</keyword>
<reference evidence="10 11" key="1">
    <citation type="submission" date="2017-09" db="EMBL/GenBank/DDBJ databases">
        <title>Depth-based differentiation of microbial function through sediment-hosted aquifers and enrichment of novel symbionts in the deep terrestrial subsurface.</title>
        <authorList>
            <person name="Probst A.J."/>
            <person name="Ladd B."/>
            <person name="Jarett J.K."/>
            <person name="Geller-Mcgrath D.E."/>
            <person name="Sieber C.M."/>
            <person name="Emerson J.B."/>
            <person name="Anantharaman K."/>
            <person name="Thomas B.C."/>
            <person name="Malmstrom R."/>
            <person name="Stieglmeier M."/>
            <person name="Klingl A."/>
            <person name="Woyke T."/>
            <person name="Ryan C.M."/>
            <person name="Banfield J.F."/>
        </authorList>
    </citation>
    <scope>NUCLEOTIDE SEQUENCE [LARGE SCALE GENOMIC DNA]</scope>
    <source>
        <strain evidence="10">CG23_combo_of_CG06-09_8_20_14_all_38_19</strain>
    </source>
</reference>
<evidence type="ECO:0000256" key="1">
    <source>
        <dbReference type="ARBA" id="ARBA00004651"/>
    </source>
</evidence>
<gene>
    <name evidence="10" type="ORF">COX36_03790</name>
</gene>
<evidence type="ECO:0000256" key="4">
    <source>
        <dbReference type="ARBA" id="ARBA00022679"/>
    </source>
</evidence>
<feature type="transmembrane region" description="Helical" evidence="8">
    <location>
        <begin position="309"/>
        <end position="328"/>
    </location>
</feature>
<evidence type="ECO:0000256" key="5">
    <source>
        <dbReference type="ARBA" id="ARBA00022692"/>
    </source>
</evidence>
<dbReference type="PANTHER" id="PTHR33908">
    <property type="entry name" value="MANNOSYLTRANSFERASE YKCB-RELATED"/>
    <property type="match status" value="1"/>
</dbReference>
<feature type="transmembrane region" description="Helical" evidence="8">
    <location>
        <begin position="138"/>
        <end position="157"/>
    </location>
</feature>
<keyword evidence="5 8" id="KW-0812">Transmembrane</keyword>
<keyword evidence="7 8" id="KW-0472">Membrane</keyword>
<evidence type="ECO:0000256" key="8">
    <source>
        <dbReference type="SAM" id="Phobius"/>
    </source>
</evidence>
<dbReference type="InterPro" id="IPR050297">
    <property type="entry name" value="LipidA_mod_glycosyltrf_83"/>
</dbReference>
<feature type="transmembrane region" description="Helical" evidence="8">
    <location>
        <begin position="107"/>
        <end position="126"/>
    </location>
</feature>
<dbReference type="PANTHER" id="PTHR33908:SF11">
    <property type="entry name" value="MEMBRANE PROTEIN"/>
    <property type="match status" value="1"/>
</dbReference>
<dbReference type="Pfam" id="PF13231">
    <property type="entry name" value="PMT_2"/>
    <property type="match status" value="1"/>
</dbReference>
<dbReference type="GO" id="GO:0005886">
    <property type="term" value="C:plasma membrane"/>
    <property type="evidence" value="ECO:0007669"/>
    <property type="project" value="UniProtKB-SubCell"/>
</dbReference>
<proteinExistence type="predicted"/>
<evidence type="ECO:0000256" key="7">
    <source>
        <dbReference type="ARBA" id="ARBA00023136"/>
    </source>
</evidence>
<dbReference type="InterPro" id="IPR038731">
    <property type="entry name" value="RgtA/B/C-like"/>
</dbReference>
<dbReference type="GO" id="GO:0016763">
    <property type="term" value="F:pentosyltransferase activity"/>
    <property type="evidence" value="ECO:0007669"/>
    <property type="project" value="TreeGrafter"/>
</dbReference>